<reference evidence="2" key="1">
    <citation type="submission" date="2020-10" db="EMBL/GenBank/DDBJ databases">
        <authorList>
            <person name="Gilroy R."/>
        </authorList>
    </citation>
    <scope>NUCLEOTIDE SEQUENCE</scope>
    <source>
        <strain evidence="2">ChiSjej4B22-8148</strain>
    </source>
</reference>
<accession>A0A9D1AE09</accession>
<comment type="caution">
    <text evidence="2">The sequence shown here is derived from an EMBL/GenBank/DDBJ whole genome shotgun (WGS) entry which is preliminary data.</text>
</comment>
<protein>
    <recommendedName>
        <fullName evidence="1">Gfo/Idh/MocA-like oxidoreductase N-terminal domain-containing protein</fullName>
    </recommendedName>
</protein>
<evidence type="ECO:0000259" key="1">
    <source>
        <dbReference type="Pfam" id="PF01408"/>
    </source>
</evidence>
<reference evidence="2" key="2">
    <citation type="journal article" date="2021" name="PeerJ">
        <title>Extensive microbial diversity within the chicken gut microbiome revealed by metagenomics and culture.</title>
        <authorList>
            <person name="Gilroy R."/>
            <person name="Ravi A."/>
            <person name="Getino M."/>
            <person name="Pursley I."/>
            <person name="Horton D.L."/>
            <person name="Alikhan N.F."/>
            <person name="Baker D."/>
            <person name="Gharbi K."/>
            <person name="Hall N."/>
            <person name="Watson M."/>
            <person name="Adriaenssens E.M."/>
            <person name="Foster-Nyarko E."/>
            <person name="Jarju S."/>
            <person name="Secka A."/>
            <person name="Antonio M."/>
            <person name="Oren A."/>
            <person name="Chaudhuri R.R."/>
            <person name="La Ragione R."/>
            <person name="Hildebrand F."/>
            <person name="Pallen M.J."/>
        </authorList>
    </citation>
    <scope>NUCLEOTIDE SEQUENCE</scope>
    <source>
        <strain evidence="2">ChiSjej4B22-8148</strain>
    </source>
</reference>
<sequence>MKKINICVVGVGSFAGAFVRCYLLHPLVGEVHVCARNERKLNQRADALGVDPDKRHTSYEEVLADDRIDAVHIAGLWDWRSGGKAIRQAGRNAGHFR</sequence>
<dbReference type="Proteomes" id="UP000886757">
    <property type="component" value="Unassembled WGS sequence"/>
</dbReference>
<evidence type="ECO:0000313" key="3">
    <source>
        <dbReference type="Proteomes" id="UP000886757"/>
    </source>
</evidence>
<organism evidence="2 3">
    <name type="scientific">Candidatus Choladousia intestinavium</name>
    <dbReference type="NCBI Taxonomy" id="2840727"/>
    <lineage>
        <taxon>Bacteria</taxon>
        <taxon>Bacillati</taxon>
        <taxon>Bacillota</taxon>
        <taxon>Clostridia</taxon>
        <taxon>Lachnospirales</taxon>
        <taxon>Lachnospiraceae</taxon>
        <taxon>Lachnospiraceae incertae sedis</taxon>
        <taxon>Candidatus Choladousia</taxon>
    </lineage>
</organism>
<dbReference type="GO" id="GO:0000166">
    <property type="term" value="F:nucleotide binding"/>
    <property type="evidence" value="ECO:0007669"/>
    <property type="project" value="InterPro"/>
</dbReference>
<dbReference type="Gene3D" id="3.40.50.720">
    <property type="entry name" value="NAD(P)-binding Rossmann-like Domain"/>
    <property type="match status" value="1"/>
</dbReference>
<name>A0A9D1AE09_9FIRM</name>
<dbReference type="InterPro" id="IPR000683">
    <property type="entry name" value="Gfo/Idh/MocA-like_OxRdtase_N"/>
</dbReference>
<dbReference type="SUPFAM" id="SSF51735">
    <property type="entry name" value="NAD(P)-binding Rossmann-fold domains"/>
    <property type="match status" value="1"/>
</dbReference>
<dbReference type="Pfam" id="PF01408">
    <property type="entry name" value="GFO_IDH_MocA"/>
    <property type="match status" value="1"/>
</dbReference>
<dbReference type="AlphaFoldDB" id="A0A9D1AE09"/>
<dbReference type="EMBL" id="DVGK01000138">
    <property type="protein sequence ID" value="HIR14635.1"/>
    <property type="molecule type" value="Genomic_DNA"/>
</dbReference>
<gene>
    <name evidence="2" type="ORF">IAB31_12015</name>
</gene>
<evidence type="ECO:0000313" key="2">
    <source>
        <dbReference type="EMBL" id="HIR14635.1"/>
    </source>
</evidence>
<proteinExistence type="predicted"/>
<feature type="domain" description="Gfo/Idh/MocA-like oxidoreductase N-terminal" evidence="1">
    <location>
        <begin position="4"/>
        <end position="74"/>
    </location>
</feature>
<dbReference type="InterPro" id="IPR036291">
    <property type="entry name" value="NAD(P)-bd_dom_sf"/>
</dbReference>